<keyword evidence="3" id="KW-1185">Reference proteome</keyword>
<keyword evidence="1" id="KW-0812">Transmembrane</keyword>
<gene>
    <name evidence="2" type="ORF">KIN20_034861</name>
</gene>
<evidence type="ECO:0000313" key="3">
    <source>
        <dbReference type="Proteomes" id="UP001196413"/>
    </source>
</evidence>
<reference evidence="2" key="1">
    <citation type="submission" date="2021-06" db="EMBL/GenBank/DDBJ databases">
        <title>Parelaphostrongylus tenuis whole genome reference sequence.</title>
        <authorList>
            <person name="Garwood T.J."/>
            <person name="Larsen P.A."/>
            <person name="Fountain-Jones N.M."/>
            <person name="Garbe J.R."/>
            <person name="Macchietto M.G."/>
            <person name="Kania S.A."/>
            <person name="Gerhold R.W."/>
            <person name="Richards J.E."/>
            <person name="Wolf T.M."/>
        </authorList>
    </citation>
    <scope>NUCLEOTIDE SEQUENCE</scope>
    <source>
        <strain evidence="2">MNPRO001-30</strain>
        <tissue evidence="2">Meninges</tissue>
    </source>
</reference>
<dbReference type="Proteomes" id="UP001196413">
    <property type="component" value="Unassembled WGS sequence"/>
</dbReference>
<name>A0AAD5RAZ1_PARTN</name>
<organism evidence="2 3">
    <name type="scientific">Parelaphostrongylus tenuis</name>
    <name type="common">Meningeal worm</name>
    <dbReference type="NCBI Taxonomy" id="148309"/>
    <lineage>
        <taxon>Eukaryota</taxon>
        <taxon>Metazoa</taxon>
        <taxon>Ecdysozoa</taxon>
        <taxon>Nematoda</taxon>
        <taxon>Chromadorea</taxon>
        <taxon>Rhabditida</taxon>
        <taxon>Rhabditina</taxon>
        <taxon>Rhabditomorpha</taxon>
        <taxon>Strongyloidea</taxon>
        <taxon>Metastrongylidae</taxon>
        <taxon>Parelaphostrongylus</taxon>
    </lineage>
</organism>
<keyword evidence="1" id="KW-1133">Transmembrane helix</keyword>
<keyword evidence="1" id="KW-0472">Membrane</keyword>
<sequence>MNIDSFEHPITRIGRLWLKRCGSMATLTIMVAYALTQAITKTKLKHLIQNSKHAKPS</sequence>
<dbReference type="AlphaFoldDB" id="A0AAD5RAZ1"/>
<accession>A0AAD5RAZ1</accession>
<proteinExistence type="predicted"/>
<feature type="transmembrane region" description="Helical" evidence="1">
    <location>
        <begin position="21"/>
        <end position="40"/>
    </location>
</feature>
<dbReference type="EMBL" id="JAHQIW010007168">
    <property type="protein sequence ID" value="KAJ1372656.1"/>
    <property type="molecule type" value="Genomic_DNA"/>
</dbReference>
<evidence type="ECO:0000256" key="1">
    <source>
        <dbReference type="SAM" id="Phobius"/>
    </source>
</evidence>
<comment type="caution">
    <text evidence="2">The sequence shown here is derived from an EMBL/GenBank/DDBJ whole genome shotgun (WGS) entry which is preliminary data.</text>
</comment>
<evidence type="ECO:0000313" key="2">
    <source>
        <dbReference type="EMBL" id="KAJ1372656.1"/>
    </source>
</evidence>
<protein>
    <submittedName>
        <fullName evidence="2">Uncharacterized protein</fullName>
    </submittedName>
</protein>